<evidence type="ECO:0000313" key="4">
    <source>
        <dbReference type="Proteomes" id="UP001164286"/>
    </source>
</evidence>
<protein>
    <submittedName>
        <fullName evidence="3">A1pp-domain-containing protein</fullName>
    </submittedName>
</protein>
<keyword evidence="4" id="KW-1185">Reference proteome</keyword>
<comment type="caution">
    <text evidence="3">The sequence shown here is derived from an EMBL/GenBank/DDBJ whole genome shotgun (WGS) entry which is preliminary data.</text>
</comment>
<dbReference type="Pfam" id="PF01661">
    <property type="entry name" value="Macro"/>
    <property type="match status" value="1"/>
</dbReference>
<evidence type="ECO:0000313" key="3">
    <source>
        <dbReference type="EMBL" id="KAI9632723.1"/>
    </source>
</evidence>
<dbReference type="PROSITE" id="PS51154">
    <property type="entry name" value="MACRO"/>
    <property type="match status" value="1"/>
</dbReference>
<dbReference type="CDD" id="cd02908">
    <property type="entry name" value="Macro_OAADPr_deacetylase"/>
    <property type="match status" value="1"/>
</dbReference>
<feature type="compositionally biased region" description="Low complexity" evidence="1">
    <location>
        <begin position="231"/>
        <end position="247"/>
    </location>
</feature>
<dbReference type="Proteomes" id="UP001164286">
    <property type="component" value="Unassembled WGS sequence"/>
</dbReference>
<dbReference type="EMBL" id="JAKWFO010000014">
    <property type="protein sequence ID" value="KAI9632723.1"/>
    <property type="molecule type" value="Genomic_DNA"/>
</dbReference>
<feature type="region of interest" description="Disordered" evidence="1">
    <location>
        <begin position="231"/>
        <end position="282"/>
    </location>
</feature>
<reference evidence="3" key="1">
    <citation type="journal article" date="2022" name="G3 (Bethesda)">
        <title>High quality genome of the basidiomycete yeast Dioszegia hungarica PDD-24b-2 isolated from cloud water.</title>
        <authorList>
            <person name="Jarrige D."/>
            <person name="Haridas S."/>
            <person name="Bleykasten-Grosshans C."/>
            <person name="Joly M."/>
            <person name="Nadalig T."/>
            <person name="Sancelme M."/>
            <person name="Vuilleumier S."/>
            <person name="Grigoriev I.V."/>
            <person name="Amato P."/>
            <person name="Bringel F."/>
        </authorList>
    </citation>
    <scope>NUCLEOTIDE SEQUENCE</scope>
    <source>
        <strain evidence="3">PDD-24b-2</strain>
    </source>
</reference>
<evidence type="ECO:0000256" key="1">
    <source>
        <dbReference type="SAM" id="MobiDB-lite"/>
    </source>
</evidence>
<dbReference type="RefSeq" id="XP_052942500.1">
    <property type="nucleotide sequence ID" value="XM_053091391.1"/>
</dbReference>
<proteinExistence type="predicted"/>
<dbReference type="PANTHER" id="PTHR11106:SF27">
    <property type="entry name" value="MACRO DOMAIN-CONTAINING PROTEIN"/>
    <property type="match status" value="1"/>
</dbReference>
<dbReference type="Gene3D" id="3.40.220.10">
    <property type="entry name" value="Leucine Aminopeptidase, subunit E, domain 1"/>
    <property type="match status" value="1"/>
</dbReference>
<gene>
    <name evidence="3" type="ORF">MKK02DRAFT_41034</name>
</gene>
<dbReference type="SMART" id="SM00506">
    <property type="entry name" value="A1pp"/>
    <property type="match status" value="1"/>
</dbReference>
<feature type="domain" description="Macro" evidence="2">
    <location>
        <begin position="42"/>
        <end position="222"/>
    </location>
</feature>
<dbReference type="InterPro" id="IPR002589">
    <property type="entry name" value="Macro_dom"/>
</dbReference>
<dbReference type="GeneID" id="77730596"/>
<feature type="compositionally biased region" description="Basic and acidic residues" evidence="1">
    <location>
        <begin position="264"/>
        <end position="282"/>
    </location>
</feature>
<name>A0AA38H261_9TREE</name>
<dbReference type="SUPFAM" id="SSF52949">
    <property type="entry name" value="Macro domain-like"/>
    <property type="match status" value="1"/>
</dbReference>
<sequence>MPSPNKKEITDVGDIPTLHDLYASKELTPLSEAELIDEMGDAEGYAADESLNKRVSIWRGDITVLKASMIVNAANSSLLGGGGVDGAIHRAAGDELYEECKTLGGAETGETKVTGAYDLPSTFIAHTVGPIYSTRNPGQSQDQLESCYRTSLEHCQEKKAETIGFSSISTGIYGYPIGDATHVALEQTRIFLEKDDSIKRVIYVVFSAKDERVYRSLAPIYFPTPAAPAADSAAEPAVDAAAETAPETRTESQVQPQVEPTPEAETREEKRSAAETISEAKA</sequence>
<organism evidence="3 4">
    <name type="scientific">Dioszegia hungarica</name>
    <dbReference type="NCBI Taxonomy" id="4972"/>
    <lineage>
        <taxon>Eukaryota</taxon>
        <taxon>Fungi</taxon>
        <taxon>Dikarya</taxon>
        <taxon>Basidiomycota</taxon>
        <taxon>Agaricomycotina</taxon>
        <taxon>Tremellomycetes</taxon>
        <taxon>Tremellales</taxon>
        <taxon>Bulleribasidiaceae</taxon>
        <taxon>Dioszegia</taxon>
    </lineage>
</organism>
<dbReference type="PANTHER" id="PTHR11106">
    <property type="entry name" value="GANGLIOSIDE INDUCED DIFFERENTIATION ASSOCIATED PROTEIN 2-RELATED"/>
    <property type="match status" value="1"/>
</dbReference>
<evidence type="ECO:0000259" key="2">
    <source>
        <dbReference type="PROSITE" id="PS51154"/>
    </source>
</evidence>
<accession>A0AA38H261</accession>
<dbReference type="InterPro" id="IPR043472">
    <property type="entry name" value="Macro_dom-like"/>
</dbReference>
<dbReference type="AlphaFoldDB" id="A0AA38H261"/>